<sequence length="418" mass="45589">MSEPLSLLMIDSDPMRRQALRELLKDYEHVKVEAEAADFETGYHLVNQLKPSIVILDLGNPPDPGLAVIERLVVVSPHSAIFVTSDGQRTDTILQAVRAGAQEFLVRPVSQKDLLTAVQRIARQRALVTADPAEKGKIITLFGCKGGRGTTLIALNLAVALAKSFGQPVAAVDLDLQAGDLNLLFNLKPAYSIHDAAMNMDRVDALFLKSLLCDHPSGVSLLAAPQRIEEADPIQPLRISQLLSLLKASFAYVVVDTSPTYDERTLAALDVADALLLVAAPDLSSLYHTQRCLDLFDRLAYDPEKVKLLLNRCPSPPGNAEKTAQEILKRPVFWTFPEEKAVTTSLIAGEPLALGGTNSSLAAHFSTLAARLDRRERSVPFPPHMEKRKGSVAAPSRGLFNLFRRKPFSIPQSQGEEG</sequence>
<dbReference type="SMART" id="SM00448">
    <property type="entry name" value="REC"/>
    <property type="match status" value="1"/>
</dbReference>
<dbReference type="CDD" id="cd17535">
    <property type="entry name" value="REC_NarL-like"/>
    <property type="match status" value="1"/>
</dbReference>
<accession>A0A564ZGC2</accession>
<dbReference type="InterPro" id="IPR027417">
    <property type="entry name" value="P-loop_NTPase"/>
</dbReference>
<feature type="domain" description="Response regulatory" evidence="2">
    <location>
        <begin position="6"/>
        <end position="122"/>
    </location>
</feature>
<dbReference type="InterPro" id="IPR058245">
    <property type="entry name" value="NreC/VraR/RcsB-like_REC"/>
</dbReference>
<dbReference type="Proteomes" id="UP000334340">
    <property type="component" value="Unassembled WGS sequence"/>
</dbReference>
<dbReference type="AlphaFoldDB" id="A0A564ZGC2"/>
<gene>
    <name evidence="3" type="ORF">MELA_00740</name>
</gene>
<dbReference type="SUPFAM" id="SSF52540">
    <property type="entry name" value="P-loop containing nucleoside triphosphate hydrolases"/>
    <property type="match status" value="1"/>
</dbReference>
<dbReference type="InterPro" id="IPR001789">
    <property type="entry name" value="Sig_transdc_resp-reg_receiver"/>
</dbReference>
<dbReference type="InterPro" id="IPR011006">
    <property type="entry name" value="CheY-like_superfamily"/>
</dbReference>
<dbReference type="InterPro" id="IPR050625">
    <property type="entry name" value="ParA/MinD_ATPase"/>
</dbReference>
<evidence type="ECO:0000259" key="2">
    <source>
        <dbReference type="PROSITE" id="PS50110"/>
    </source>
</evidence>
<dbReference type="GO" id="GO:0005829">
    <property type="term" value="C:cytosol"/>
    <property type="evidence" value="ECO:0007669"/>
    <property type="project" value="TreeGrafter"/>
</dbReference>
<name>A0A564ZGC2_9BACT</name>
<reference evidence="3 4" key="1">
    <citation type="submission" date="2019-07" db="EMBL/GenBank/DDBJ databases">
        <authorList>
            <person name="Cremers G."/>
        </authorList>
    </citation>
    <scope>NUCLEOTIDE SEQUENCE [LARGE SCALE GENOMIC DNA]</scope>
</reference>
<dbReference type="GO" id="GO:0000160">
    <property type="term" value="P:phosphorelay signal transduction system"/>
    <property type="evidence" value="ECO:0007669"/>
    <property type="project" value="InterPro"/>
</dbReference>
<dbReference type="GO" id="GO:0016887">
    <property type="term" value="F:ATP hydrolysis activity"/>
    <property type="evidence" value="ECO:0007669"/>
    <property type="project" value="TreeGrafter"/>
</dbReference>
<dbReference type="InterPro" id="IPR025669">
    <property type="entry name" value="AAA_dom"/>
</dbReference>
<dbReference type="Gene3D" id="3.40.50.300">
    <property type="entry name" value="P-loop containing nucleotide triphosphate hydrolases"/>
    <property type="match status" value="1"/>
</dbReference>
<dbReference type="GO" id="GO:0051782">
    <property type="term" value="P:negative regulation of cell division"/>
    <property type="evidence" value="ECO:0007669"/>
    <property type="project" value="TreeGrafter"/>
</dbReference>
<keyword evidence="1" id="KW-0597">Phosphoprotein</keyword>
<evidence type="ECO:0000256" key="1">
    <source>
        <dbReference type="PROSITE-ProRule" id="PRU00169"/>
    </source>
</evidence>
<dbReference type="SUPFAM" id="SSF52172">
    <property type="entry name" value="CheY-like"/>
    <property type="match status" value="1"/>
</dbReference>
<dbReference type="PANTHER" id="PTHR43384:SF13">
    <property type="entry name" value="SLR0110 PROTEIN"/>
    <property type="match status" value="1"/>
</dbReference>
<dbReference type="Gene3D" id="3.40.50.2300">
    <property type="match status" value="1"/>
</dbReference>
<evidence type="ECO:0000313" key="3">
    <source>
        <dbReference type="EMBL" id="VUZ84369.1"/>
    </source>
</evidence>
<organism evidence="3 4">
    <name type="scientific">Candidatus Methylomirabilis lanthanidiphila</name>
    <dbReference type="NCBI Taxonomy" id="2211376"/>
    <lineage>
        <taxon>Bacteria</taxon>
        <taxon>Candidatus Methylomirabilota</taxon>
        <taxon>Candidatus Methylomirabilia</taxon>
        <taxon>Candidatus Methylomirabilales</taxon>
        <taxon>Candidatus Methylomirabilaceae</taxon>
        <taxon>Candidatus Methylomirabilis</taxon>
    </lineage>
</organism>
<protein>
    <submittedName>
        <fullName evidence="3">XRE family transcriptional regulator</fullName>
    </submittedName>
</protein>
<keyword evidence="4" id="KW-1185">Reference proteome</keyword>
<proteinExistence type="predicted"/>
<evidence type="ECO:0000313" key="4">
    <source>
        <dbReference type="Proteomes" id="UP000334340"/>
    </source>
</evidence>
<dbReference type="GO" id="GO:0009898">
    <property type="term" value="C:cytoplasmic side of plasma membrane"/>
    <property type="evidence" value="ECO:0007669"/>
    <property type="project" value="TreeGrafter"/>
</dbReference>
<dbReference type="PANTHER" id="PTHR43384">
    <property type="entry name" value="SEPTUM SITE-DETERMINING PROTEIN MIND HOMOLOG, CHLOROPLASTIC-RELATED"/>
    <property type="match status" value="1"/>
</dbReference>
<dbReference type="Pfam" id="PF13614">
    <property type="entry name" value="AAA_31"/>
    <property type="match status" value="1"/>
</dbReference>
<dbReference type="Pfam" id="PF00072">
    <property type="entry name" value="Response_reg"/>
    <property type="match status" value="1"/>
</dbReference>
<feature type="modified residue" description="4-aspartylphosphate" evidence="1">
    <location>
        <position position="57"/>
    </location>
</feature>
<dbReference type="GO" id="GO:0005524">
    <property type="term" value="F:ATP binding"/>
    <property type="evidence" value="ECO:0007669"/>
    <property type="project" value="TreeGrafter"/>
</dbReference>
<dbReference type="EMBL" id="CABIKM010000011">
    <property type="protein sequence ID" value="VUZ84369.1"/>
    <property type="molecule type" value="Genomic_DNA"/>
</dbReference>
<dbReference type="PROSITE" id="PS50110">
    <property type="entry name" value="RESPONSE_REGULATORY"/>
    <property type="match status" value="1"/>
</dbReference>